<protein>
    <submittedName>
        <fullName evidence="1">Uncharacterized protein</fullName>
    </submittedName>
</protein>
<accession>A0A9X0DES8</accession>
<dbReference type="OrthoDB" id="265717at2759"/>
<reference evidence="1" key="1">
    <citation type="submission" date="2022-11" db="EMBL/GenBank/DDBJ databases">
        <title>Genome Resource of Sclerotinia nivalis Strain SnTB1, a Plant Pathogen Isolated from American Ginseng.</title>
        <authorList>
            <person name="Fan S."/>
        </authorList>
    </citation>
    <scope>NUCLEOTIDE SEQUENCE</scope>
    <source>
        <strain evidence="1">SnTB1</strain>
    </source>
</reference>
<comment type="caution">
    <text evidence="1">The sequence shown here is derived from an EMBL/GenBank/DDBJ whole genome shotgun (WGS) entry which is preliminary data.</text>
</comment>
<organism evidence="1 2">
    <name type="scientific">Sclerotinia nivalis</name>
    <dbReference type="NCBI Taxonomy" id="352851"/>
    <lineage>
        <taxon>Eukaryota</taxon>
        <taxon>Fungi</taxon>
        <taxon>Dikarya</taxon>
        <taxon>Ascomycota</taxon>
        <taxon>Pezizomycotina</taxon>
        <taxon>Leotiomycetes</taxon>
        <taxon>Helotiales</taxon>
        <taxon>Sclerotiniaceae</taxon>
        <taxon>Sclerotinia</taxon>
    </lineage>
</organism>
<sequence>MCKACVNNKTLTIRGEALKYAPWIIAKETGSEVLNKPTLEEIQIAKKVDNWYEGVREERLKANEGMKIIICGDILQNQSSPERRYLVVERSQQVVEDYLRNNNQFGLSDEVISAFRYRTDPLAFQDAEYFFNDYSRLLGIP</sequence>
<keyword evidence="2" id="KW-1185">Reference proteome</keyword>
<name>A0A9X0DES8_9HELO</name>
<evidence type="ECO:0000313" key="1">
    <source>
        <dbReference type="EMBL" id="KAJ8060154.1"/>
    </source>
</evidence>
<dbReference type="Proteomes" id="UP001152300">
    <property type="component" value="Unassembled WGS sequence"/>
</dbReference>
<proteinExistence type="predicted"/>
<gene>
    <name evidence="1" type="ORF">OCU04_010503</name>
</gene>
<dbReference type="EMBL" id="JAPEIS010000013">
    <property type="protein sequence ID" value="KAJ8060154.1"/>
    <property type="molecule type" value="Genomic_DNA"/>
</dbReference>
<evidence type="ECO:0000313" key="2">
    <source>
        <dbReference type="Proteomes" id="UP001152300"/>
    </source>
</evidence>
<dbReference type="AlphaFoldDB" id="A0A9X0DES8"/>